<dbReference type="EMBL" id="KI296996">
    <property type="protein sequence ID" value="ESA00720.1"/>
    <property type="molecule type" value="Genomic_DNA"/>
</dbReference>
<name>U9SXV7_RHIID</name>
<protein>
    <submittedName>
        <fullName evidence="1">Uncharacterized protein</fullName>
    </submittedName>
</protein>
<evidence type="ECO:0000313" key="1">
    <source>
        <dbReference type="EMBL" id="ESA00720.1"/>
    </source>
</evidence>
<sequence>MPRKTPAMTEAHYQAHLEWAHAYENWEQDGGGEYFFQTKVLLHNFNKAVREGYGVNLGKN</sequence>
<gene>
    <name evidence="1" type="ORF">GLOINDRAFT_328436</name>
</gene>
<reference evidence="1" key="1">
    <citation type="submission" date="2013-07" db="EMBL/GenBank/DDBJ databases">
        <title>The genome of an arbuscular mycorrhizal fungus provides insights into the evolution of the oldest plant symbiosis.</title>
        <authorList>
            <consortium name="DOE Joint Genome Institute"/>
            <person name="Tisserant E."/>
            <person name="Malbreil M."/>
            <person name="Kuo A."/>
            <person name="Kohler A."/>
            <person name="Symeonidi A."/>
            <person name="Balestrini R."/>
            <person name="Charron P."/>
            <person name="Duensing N."/>
            <person name="Frei-dit-Frey N."/>
            <person name="Gianinazzi-Pearson V."/>
            <person name="Gilbert B."/>
            <person name="Handa Y."/>
            <person name="Hijri M."/>
            <person name="Kaul R."/>
            <person name="Kawaguchi M."/>
            <person name="Krajinski F."/>
            <person name="Lammers P."/>
            <person name="Lapierre D."/>
            <person name="Masclaux F.G."/>
            <person name="Murat C."/>
            <person name="Morin E."/>
            <person name="Ndikumana S."/>
            <person name="Pagni M."/>
            <person name="Petitpierre D."/>
            <person name="Requena N."/>
            <person name="Rosikiewicz P."/>
            <person name="Riley R."/>
            <person name="Saito K."/>
            <person name="San Clemente H."/>
            <person name="Shapiro H."/>
            <person name="van Tuinen D."/>
            <person name="Becard G."/>
            <person name="Bonfante P."/>
            <person name="Paszkowski U."/>
            <person name="Shachar-Hill Y."/>
            <person name="Young J.P."/>
            <person name="Sanders I.R."/>
            <person name="Henrissat B."/>
            <person name="Rensing S.A."/>
            <person name="Grigoriev I.V."/>
            <person name="Corradi N."/>
            <person name="Roux C."/>
            <person name="Martin F."/>
        </authorList>
    </citation>
    <scope>NUCLEOTIDE SEQUENCE</scope>
    <source>
        <strain evidence="1">DAOM 197198</strain>
    </source>
</reference>
<proteinExistence type="predicted"/>
<organism evidence="1">
    <name type="scientific">Rhizophagus irregularis (strain DAOM 181602 / DAOM 197198 / MUCL 43194)</name>
    <name type="common">Arbuscular mycorrhizal fungus</name>
    <name type="synonym">Glomus intraradices</name>
    <dbReference type="NCBI Taxonomy" id="747089"/>
    <lineage>
        <taxon>Eukaryota</taxon>
        <taxon>Fungi</taxon>
        <taxon>Fungi incertae sedis</taxon>
        <taxon>Mucoromycota</taxon>
        <taxon>Glomeromycotina</taxon>
        <taxon>Glomeromycetes</taxon>
        <taxon>Glomerales</taxon>
        <taxon>Glomeraceae</taxon>
        <taxon>Rhizophagus</taxon>
    </lineage>
</organism>
<accession>U9SXV7</accession>
<dbReference type="HOGENOM" id="CLU_2942969_0_0_1"/>
<dbReference type="AlphaFoldDB" id="U9SXV7"/>